<dbReference type="RefSeq" id="WP_200237498.1">
    <property type="nucleotide sequence ID" value="NZ_JAENGP010000013.1"/>
</dbReference>
<evidence type="ECO:0000259" key="3">
    <source>
        <dbReference type="Pfam" id="PF25917"/>
    </source>
</evidence>
<feature type="coiled-coil region" evidence="2">
    <location>
        <begin position="163"/>
        <end position="190"/>
    </location>
</feature>
<proteinExistence type="inferred from homology"/>
<evidence type="ECO:0000256" key="2">
    <source>
        <dbReference type="SAM" id="Coils"/>
    </source>
</evidence>
<evidence type="ECO:0000313" key="5">
    <source>
        <dbReference type="Proteomes" id="UP000635316"/>
    </source>
</evidence>
<dbReference type="EMBL" id="JAENGP010000013">
    <property type="protein sequence ID" value="MBK1781837.1"/>
    <property type="molecule type" value="Genomic_DNA"/>
</dbReference>
<dbReference type="Gene3D" id="2.40.420.20">
    <property type="match status" value="1"/>
</dbReference>
<reference evidence="4 5" key="1">
    <citation type="submission" date="2020-12" db="EMBL/GenBank/DDBJ databases">
        <authorList>
            <person name="Lu T."/>
            <person name="Wang Q."/>
            <person name="Han X."/>
        </authorList>
    </citation>
    <scope>NUCLEOTIDE SEQUENCE [LARGE SCALE GENOMIC DNA]</scope>
    <source>
        <strain evidence="4 5">WQ 585</strain>
    </source>
</reference>
<dbReference type="Gene3D" id="2.40.30.170">
    <property type="match status" value="1"/>
</dbReference>
<dbReference type="Proteomes" id="UP000635316">
    <property type="component" value="Unassembled WGS sequence"/>
</dbReference>
<keyword evidence="2" id="KW-0175">Coiled coil</keyword>
<organism evidence="4 5">
    <name type="scientific">Advenella mandrilli</name>
    <dbReference type="NCBI Taxonomy" id="2800330"/>
    <lineage>
        <taxon>Bacteria</taxon>
        <taxon>Pseudomonadati</taxon>
        <taxon>Pseudomonadota</taxon>
        <taxon>Betaproteobacteria</taxon>
        <taxon>Burkholderiales</taxon>
        <taxon>Alcaligenaceae</taxon>
    </lineage>
</organism>
<keyword evidence="5" id="KW-1185">Reference proteome</keyword>
<evidence type="ECO:0000313" key="4">
    <source>
        <dbReference type="EMBL" id="MBK1781837.1"/>
    </source>
</evidence>
<accession>A0ABS1ED63</accession>
<evidence type="ECO:0000256" key="1">
    <source>
        <dbReference type="ARBA" id="ARBA00009477"/>
    </source>
</evidence>
<protein>
    <submittedName>
        <fullName evidence="4">Efflux RND transporter periplasmic adaptor subunit</fullName>
    </submittedName>
</protein>
<dbReference type="Gene3D" id="2.40.50.100">
    <property type="match status" value="1"/>
</dbReference>
<dbReference type="Gene3D" id="1.10.287.470">
    <property type="entry name" value="Helix hairpin bin"/>
    <property type="match status" value="1"/>
</dbReference>
<comment type="caution">
    <text evidence="4">The sequence shown here is derived from an EMBL/GenBank/DDBJ whole genome shotgun (WGS) entry which is preliminary data.</text>
</comment>
<dbReference type="SUPFAM" id="SSF111369">
    <property type="entry name" value="HlyD-like secretion proteins"/>
    <property type="match status" value="1"/>
</dbReference>
<dbReference type="NCBIfam" id="TIGR01730">
    <property type="entry name" value="RND_mfp"/>
    <property type="match status" value="1"/>
</dbReference>
<dbReference type="PANTHER" id="PTHR30469">
    <property type="entry name" value="MULTIDRUG RESISTANCE PROTEIN MDTA"/>
    <property type="match status" value="1"/>
</dbReference>
<dbReference type="InterPro" id="IPR058625">
    <property type="entry name" value="MdtA-like_BSH"/>
</dbReference>
<name>A0ABS1ED63_9BURK</name>
<comment type="similarity">
    <text evidence="1">Belongs to the membrane fusion protein (MFP) (TC 8.A.1) family.</text>
</comment>
<sequence>MARISMRSRKLGLLLIILPLLVLFAYVVIRTGPLAPVPVTVTQAKIQAVSPAVFGVGTVSARSTYKIGPVMTGRLLDVSVNVGDRIDAGQLLGEMDPVDLDERIRSQEIALKRAGLQHTQAKVKFEHAGVQLKRYRKLFASRSSSEESLNIMEQEYRVTQAGLDAAAEDITKARADLDALMNQRKSLRLIAPAGGIVTLRNVDPGSTVVAGQAVLEIVNPAEVWIEGRFDQSSAIGLAADLPASIVLRTRGHEVFPGKVSRIEPKADMVTEEMLAKVSFVSLPERIPSLGELSEVTVHLPEITGFVVIPNASLVRVGNRQGVWRVVDKKLQFVPVELGVMDLDGNVQVMSGIQEGDQVVVYREKALTANSRILISDQIPGVAND</sequence>
<feature type="domain" description="Multidrug resistance protein MdtA-like barrel-sandwich hybrid" evidence="3">
    <location>
        <begin position="66"/>
        <end position="217"/>
    </location>
</feature>
<gene>
    <name evidence="4" type="ORF">JHL22_11465</name>
</gene>
<dbReference type="Pfam" id="PF25917">
    <property type="entry name" value="BSH_RND"/>
    <property type="match status" value="1"/>
</dbReference>
<dbReference type="InterPro" id="IPR006143">
    <property type="entry name" value="RND_pump_MFP"/>
</dbReference>
<dbReference type="PANTHER" id="PTHR30469:SF15">
    <property type="entry name" value="HLYD FAMILY OF SECRETION PROTEINS"/>
    <property type="match status" value="1"/>
</dbReference>